<dbReference type="RefSeq" id="WP_015029280.1">
    <property type="nucleotide sequence ID" value="NC_018748.1"/>
</dbReference>
<gene>
    <name evidence="2" type="ordered locus">Emtol_2447</name>
</gene>
<protein>
    <recommendedName>
        <fullName evidence="4">Anti-sigma factor</fullName>
    </recommendedName>
</protein>
<keyword evidence="1" id="KW-0812">Transmembrane</keyword>
<proteinExistence type="predicted"/>
<keyword evidence="3" id="KW-1185">Reference proteome</keyword>
<feature type="transmembrane region" description="Helical" evidence="1">
    <location>
        <begin position="48"/>
        <end position="68"/>
    </location>
</feature>
<dbReference type="Proteomes" id="UP000002875">
    <property type="component" value="Chromosome"/>
</dbReference>
<evidence type="ECO:0000313" key="3">
    <source>
        <dbReference type="Proteomes" id="UP000002875"/>
    </source>
</evidence>
<evidence type="ECO:0000313" key="2">
    <source>
        <dbReference type="EMBL" id="AFK03583.1"/>
    </source>
</evidence>
<name>A0ABM5N2C3_EMTOG</name>
<evidence type="ECO:0000256" key="1">
    <source>
        <dbReference type="SAM" id="Phobius"/>
    </source>
</evidence>
<keyword evidence="1" id="KW-1133">Transmembrane helix</keyword>
<organism evidence="2 3">
    <name type="scientific">Emticicia oligotrophica (strain DSM 17448 / CIP 109782 / MTCC 6937 / GPTSA100-15)</name>
    <dbReference type="NCBI Taxonomy" id="929562"/>
    <lineage>
        <taxon>Bacteria</taxon>
        <taxon>Pseudomonadati</taxon>
        <taxon>Bacteroidota</taxon>
        <taxon>Cytophagia</taxon>
        <taxon>Cytophagales</taxon>
        <taxon>Leadbetterellaceae</taxon>
        <taxon>Emticicia</taxon>
    </lineage>
</organism>
<keyword evidence="1" id="KW-0472">Membrane</keyword>
<sequence>MQAEEFYRNIQQKVSEADLEEAAFPAWDRHDVWQRIEQKQSKRKQPFMWWKAAAASIVLLGGMGIYFYTNTEKPVNQASNDTILSTQPNVTQTTKSTQFLTKNNLEISHAVQRSIQKQTSQLNNLTTTDEIAVVTESIRPEEVKNEVAAIEPTGATTEMPKVETTTSEQGFRFIPFQSFAERRAAPPKRERVAILEIPDDEEEYNQNQRREKRGGLLTLFTRKINKKSTEIDEELPSVGGRPNKVWAFVKESLKNETMAVDTTGR</sequence>
<dbReference type="EMBL" id="CP002961">
    <property type="protein sequence ID" value="AFK03583.1"/>
    <property type="molecule type" value="Genomic_DNA"/>
</dbReference>
<evidence type="ECO:0008006" key="4">
    <source>
        <dbReference type="Google" id="ProtNLM"/>
    </source>
</evidence>
<accession>A0ABM5N2C3</accession>
<reference evidence="2 3" key="1">
    <citation type="submission" date="2011-07" db="EMBL/GenBank/DDBJ databases">
        <title>The complete genome of chromosome of Emticicia oligotrophica DSM 17448.</title>
        <authorList>
            <consortium name="US DOE Joint Genome Institute (JGI-PGF)"/>
            <person name="Lucas S."/>
            <person name="Han J."/>
            <person name="Lapidus A."/>
            <person name="Bruce D."/>
            <person name="Goodwin L."/>
            <person name="Pitluck S."/>
            <person name="Peters L."/>
            <person name="Kyrpides N."/>
            <person name="Mavromatis K."/>
            <person name="Ivanova N."/>
            <person name="Ovchinnikova G."/>
            <person name="Teshima H."/>
            <person name="Detter J.C."/>
            <person name="Tapia R."/>
            <person name="Han C."/>
            <person name="Land M."/>
            <person name="Hauser L."/>
            <person name="Markowitz V."/>
            <person name="Cheng J.-F."/>
            <person name="Hugenholtz P."/>
            <person name="Woyke T."/>
            <person name="Wu D."/>
            <person name="Tindall B."/>
            <person name="Pomrenke H."/>
            <person name="Brambilla E."/>
            <person name="Klenk H.-P."/>
            <person name="Eisen J.A."/>
        </authorList>
    </citation>
    <scope>NUCLEOTIDE SEQUENCE [LARGE SCALE GENOMIC DNA]</scope>
    <source>
        <strain evidence="2 3">DSM 17448</strain>
    </source>
</reference>